<evidence type="ECO:0000313" key="1">
    <source>
        <dbReference type="EMBL" id="KLT45844.1"/>
    </source>
</evidence>
<dbReference type="AlphaFoldDB" id="A0A0J1BCR1"/>
<proteinExistence type="predicted"/>
<protein>
    <submittedName>
        <fullName evidence="1">Uncharacterized protein</fullName>
    </submittedName>
</protein>
<organism evidence="1 2">
    <name type="scientific">Cutaneotrichosporon oleaginosum</name>
    <dbReference type="NCBI Taxonomy" id="879819"/>
    <lineage>
        <taxon>Eukaryota</taxon>
        <taxon>Fungi</taxon>
        <taxon>Dikarya</taxon>
        <taxon>Basidiomycota</taxon>
        <taxon>Agaricomycotina</taxon>
        <taxon>Tremellomycetes</taxon>
        <taxon>Trichosporonales</taxon>
        <taxon>Trichosporonaceae</taxon>
        <taxon>Cutaneotrichosporon</taxon>
    </lineage>
</organism>
<sequence>MINWDSLDPRFGGRCIHVLLLVLLPLLPWSTRIITTQVSTHIPIYPASSRLLAPLAQLPDDPASDVDPLATFA</sequence>
<reference evidence="1 2" key="1">
    <citation type="submission" date="2015-03" db="EMBL/GenBank/DDBJ databases">
        <title>Genomics and transcriptomics of the oil-accumulating basidiomycete yeast T. oleaginosus allow insights into substrate utilization and the diverse evolutionary trajectories of mating systems in fungi.</title>
        <authorList>
            <consortium name="DOE Joint Genome Institute"/>
            <person name="Kourist R."/>
            <person name="Kracht O."/>
            <person name="Bracharz F."/>
            <person name="Lipzen A."/>
            <person name="Nolan M."/>
            <person name="Ohm R."/>
            <person name="Grigoriev I."/>
            <person name="Sun S."/>
            <person name="Heitman J."/>
            <person name="Bruck T."/>
            <person name="Nowrousian M."/>
        </authorList>
    </citation>
    <scope>NUCLEOTIDE SEQUENCE [LARGE SCALE GENOMIC DNA]</scope>
    <source>
        <strain evidence="1 2">IBC0246</strain>
    </source>
</reference>
<dbReference type="Proteomes" id="UP000053611">
    <property type="component" value="Unassembled WGS sequence"/>
</dbReference>
<dbReference type="RefSeq" id="XP_018282335.1">
    <property type="nucleotide sequence ID" value="XM_018421814.1"/>
</dbReference>
<dbReference type="EMBL" id="KQ087179">
    <property type="protein sequence ID" value="KLT45844.1"/>
    <property type="molecule type" value="Genomic_DNA"/>
</dbReference>
<dbReference type="GeneID" id="28982417"/>
<accession>A0A0J1BCR1</accession>
<name>A0A0J1BCR1_9TREE</name>
<keyword evidence="2" id="KW-1185">Reference proteome</keyword>
<gene>
    <name evidence="1" type="ORF">CC85DRAFT_281996</name>
</gene>
<evidence type="ECO:0000313" key="2">
    <source>
        <dbReference type="Proteomes" id="UP000053611"/>
    </source>
</evidence>